<dbReference type="InterPro" id="IPR027417">
    <property type="entry name" value="P-loop_NTPase"/>
</dbReference>
<dbReference type="SUPFAM" id="SSF54211">
    <property type="entry name" value="Ribosomal protein S5 domain 2-like"/>
    <property type="match status" value="1"/>
</dbReference>
<dbReference type="Pfam" id="PF13335">
    <property type="entry name" value="Mg_chelatase_C"/>
    <property type="match status" value="1"/>
</dbReference>
<dbReference type="SUPFAM" id="SSF52540">
    <property type="entry name" value="P-loop containing nucleoside triphosphate hydrolases"/>
    <property type="match status" value="1"/>
</dbReference>
<evidence type="ECO:0000256" key="3">
    <source>
        <dbReference type="ARBA" id="ARBA00022741"/>
    </source>
</evidence>
<evidence type="ECO:0000313" key="5">
    <source>
        <dbReference type="EMBL" id="CAD7232088.1"/>
    </source>
</evidence>
<reference evidence="5" key="1">
    <citation type="submission" date="2020-11" db="EMBL/GenBank/DDBJ databases">
        <authorList>
            <person name="Tran Van P."/>
        </authorList>
    </citation>
    <scope>NUCLEOTIDE SEQUENCE</scope>
</reference>
<dbReference type="Pfam" id="PF01078">
    <property type="entry name" value="Mg_chelatase"/>
    <property type="match status" value="1"/>
</dbReference>
<protein>
    <submittedName>
        <fullName evidence="5">Uncharacterized protein</fullName>
    </submittedName>
</protein>
<comment type="pathway">
    <text evidence="1">Porphyrin-containing compound metabolism; chlorophyll biosynthesis.</text>
</comment>
<dbReference type="InterPro" id="IPR000523">
    <property type="entry name" value="Mg_chelatse_chII-like_cat_dom"/>
</dbReference>
<dbReference type="InterPro" id="IPR045006">
    <property type="entry name" value="CHLI-like"/>
</dbReference>
<dbReference type="Gene3D" id="3.30.230.10">
    <property type="match status" value="1"/>
</dbReference>
<organism evidence="5">
    <name type="scientific">Cyprideis torosa</name>
    <dbReference type="NCBI Taxonomy" id="163714"/>
    <lineage>
        <taxon>Eukaryota</taxon>
        <taxon>Metazoa</taxon>
        <taxon>Ecdysozoa</taxon>
        <taxon>Arthropoda</taxon>
        <taxon>Crustacea</taxon>
        <taxon>Oligostraca</taxon>
        <taxon>Ostracoda</taxon>
        <taxon>Podocopa</taxon>
        <taxon>Podocopida</taxon>
        <taxon>Cytherocopina</taxon>
        <taxon>Cytheroidea</taxon>
        <taxon>Cytherideidae</taxon>
        <taxon>Cyprideis</taxon>
    </lineage>
</organism>
<dbReference type="Pfam" id="PF13541">
    <property type="entry name" value="ChlI"/>
    <property type="match status" value="1"/>
</dbReference>
<dbReference type="NCBIfam" id="TIGR00368">
    <property type="entry name" value="YifB family Mg chelatase-like AAA ATPase"/>
    <property type="match status" value="1"/>
</dbReference>
<proteinExistence type="inferred from homology"/>
<evidence type="ECO:0000256" key="1">
    <source>
        <dbReference type="ARBA" id="ARBA00005173"/>
    </source>
</evidence>
<comment type="similarity">
    <text evidence="2">Belongs to the Mg-chelatase subunits D/I family. ComM subfamily.</text>
</comment>
<dbReference type="PANTHER" id="PTHR32039">
    <property type="entry name" value="MAGNESIUM-CHELATASE SUBUNIT CHLI"/>
    <property type="match status" value="1"/>
</dbReference>
<dbReference type="GO" id="GO:0005524">
    <property type="term" value="F:ATP binding"/>
    <property type="evidence" value="ECO:0007669"/>
    <property type="project" value="UniProtKB-KW"/>
</dbReference>
<dbReference type="GO" id="GO:0003677">
    <property type="term" value="F:DNA binding"/>
    <property type="evidence" value="ECO:0007669"/>
    <property type="project" value="InterPro"/>
</dbReference>
<evidence type="ECO:0000256" key="4">
    <source>
        <dbReference type="ARBA" id="ARBA00022840"/>
    </source>
</evidence>
<dbReference type="InterPro" id="IPR020568">
    <property type="entry name" value="Ribosomal_Su5_D2-typ_SF"/>
</dbReference>
<dbReference type="InterPro" id="IPR014721">
    <property type="entry name" value="Ribsml_uS5_D2-typ_fold_subgr"/>
</dbReference>
<dbReference type="PANTHER" id="PTHR32039:SF7">
    <property type="entry name" value="COMPETENCE PROTEIN COMM"/>
    <property type="match status" value="1"/>
</dbReference>
<dbReference type="OrthoDB" id="6373531at2759"/>
<gene>
    <name evidence="5" type="ORF">CTOB1V02_LOCUS9929</name>
</gene>
<dbReference type="InterPro" id="IPR001208">
    <property type="entry name" value="MCM_dom"/>
</dbReference>
<dbReference type="EMBL" id="OB664203">
    <property type="protein sequence ID" value="CAD7232088.1"/>
    <property type="molecule type" value="Genomic_DNA"/>
</dbReference>
<dbReference type="InterPro" id="IPR004482">
    <property type="entry name" value="Mg_chelat-rel"/>
</dbReference>
<dbReference type="PRINTS" id="PR01657">
    <property type="entry name" value="MCMFAMILY"/>
</dbReference>
<keyword evidence="3" id="KW-0547">Nucleotide-binding</keyword>
<dbReference type="InterPro" id="IPR003593">
    <property type="entry name" value="AAA+_ATPase"/>
</dbReference>
<name>A0A7R8WI18_9CRUS</name>
<dbReference type="Gene3D" id="3.40.50.300">
    <property type="entry name" value="P-loop containing nucleotide triphosphate hydrolases"/>
    <property type="match status" value="1"/>
</dbReference>
<dbReference type="SMART" id="SM00382">
    <property type="entry name" value="AAA"/>
    <property type="match status" value="1"/>
</dbReference>
<evidence type="ECO:0000256" key="2">
    <source>
        <dbReference type="ARBA" id="ARBA00006354"/>
    </source>
</evidence>
<dbReference type="AlphaFoldDB" id="A0A7R8WI18"/>
<accession>A0A7R8WI18</accession>
<keyword evidence="4" id="KW-0067">ATP-binding</keyword>
<dbReference type="InterPro" id="IPR025158">
    <property type="entry name" value="Mg_chelat-rel_C"/>
</dbReference>
<sequence length="446" mass="49452">MAPADLRKEGSAYDLSLAVGILAASEQIETELLEDYLIMGELSLDGNLQAIHGVLPIAIQAKKDGFKGFILPKANAKEAAIVNGLDVIGADSLEEVIDFLEGHNRLEPLKLDMDAEFYNQLVEYPFDFADVKGQENVKRGLEVAAAGGHNILLIGPPGSGKTMLAKRIPTILPPFTIDEALETTKIHSVAGKLGKDKGLMTVRPFSNPHHTISDVALVGGGSYPQPGEISLAHNGVLFLDELPEFQRSVLEVMRQPLEDREVTISRARFTVTYPSSFMLVASMNPSPSGYFMDDPKNTSTPQEMTRYLNKISGPLLDRIDIHIEVNPVPFDDLSDERKGESSSHIRQRVIKARKIQEKRYQNNERVHYNAQMGPKEMDRYCQLDDGGKNLIKNAMDKLNLSARAYDRILRVARTIADLHESEDILAGHLAEAIQYRSLDKQGWLEA</sequence>
<dbReference type="UniPathway" id="UPA00668"/>